<keyword evidence="3" id="KW-1185">Reference proteome</keyword>
<keyword evidence="1" id="KW-0472">Membrane</keyword>
<accession>A0ABN6EX13</accession>
<proteinExistence type="predicted"/>
<keyword evidence="1" id="KW-0812">Transmembrane</keyword>
<sequence>MLTILGGGVLLVLASLVESFLRQSHLPSTERLIFAAISAAFLASYIAAGFYFELTRKEKAD</sequence>
<name>A0ABN6EX13_9BACT</name>
<evidence type="ECO:0000313" key="2">
    <source>
        <dbReference type="EMBL" id="BCS89561.1"/>
    </source>
</evidence>
<organism evidence="2 3">
    <name type="scientific">Pseudodesulfovibrio sediminis</name>
    <dbReference type="NCBI Taxonomy" id="2810563"/>
    <lineage>
        <taxon>Bacteria</taxon>
        <taxon>Pseudomonadati</taxon>
        <taxon>Thermodesulfobacteriota</taxon>
        <taxon>Desulfovibrionia</taxon>
        <taxon>Desulfovibrionales</taxon>
        <taxon>Desulfovibrionaceae</taxon>
    </lineage>
</organism>
<reference evidence="2" key="1">
    <citation type="journal article" date="2022" name="Arch. Microbiol.">
        <title>Pseudodesulfovibrio sediminis sp. nov., a mesophilic and neutrophilic sulfate-reducing bacterium isolated from sediment of a brackish lake.</title>
        <authorList>
            <person name="Takahashi A."/>
            <person name="Kojima H."/>
            <person name="Watanabe M."/>
            <person name="Fukui M."/>
        </authorList>
    </citation>
    <scope>NUCLEOTIDE SEQUENCE</scope>
    <source>
        <strain evidence="2">SF6</strain>
    </source>
</reference>
<feature type="transmembrane region" description="Helical" evidence="1">
    <location>
        <begin position="32"/>
        <end position="52"/>
    </location>
</feature>
<evidence type="ECO:0000313" key="3">
    <source>
        <dbReference type="Proteomes" id="UP001053296"/>
    </source>
</evidence>
<dbReference type="EMBL" id="AP024485">
    <property type="protein sequence ID" value="BCS89561.1"/>
    <property type="molecule type" value="Genomic_DNA"/>
</dbReference>
<keyword evidence="1" id="KW-1133">Transmembrane helix</keyword>
<dbReference type="Proteomes" id="UP001053296">
    <property type="component" value="Chromosome"/>
</dbReference>
<protein>
    <submittedName>
        <fullName evidence="2">Uncharacterized protein</fullName>
    </submittedName>
</protein>
<gene>
    <name evidence="2" type="ORF">PSDVSF_28030</name>
</gene>
<evidence type="ECO:0000256" key="1">
    <source>
        <dbReference type="SAM" id="Phobius"/>
    </source>
</evidence>